<dbReference type="GO" id="GO:0005506">
    <property type="term" value="F:iron ion binding"/>
    <property type="evidence" value="ECO:0007669"/>
    <property type="project" value="InterPro"/>
</dbReference>
<dbReference type="GO" id="GO:0016491">
    <property type="term" value="F:oxidoreductase activity"/>
    <property type="evidence" value="ECO:0007669"/>
    <property type="project" value="InterPro"/>
</dbReference>
<evidence type="ECO:0000313" key="2">
    <source>
        <dbReference type="EMBL" id="SNY17114.1"/>
    </source>
</evidence>
<dbReference type="InterPro" id="IPR003251">
    <property type="entry name" value="Rr_diiron-bd_dom"/>
</dbReference>
<accession>A0A285G223</accession>
<dbReference type="InterPro" id="IPR009040">
    <property type="entry name" value="Ferritin-like_diiron"/>
</dbReference>
<protein>
    <submittedName>
        <fullName evidence="2">Rubrerythrin</fullName>
    </submittedName>
</protein>
<reference evidence="3" key="1">
    <citation type="submission" date="2017-09" db="EMBL/GenBank/DDBJ databases">
        <authorList>
            <person name="Varghese N."/>
            <person name="Submissions S."/>
        </authorList>
    </citation>
    <scope>NUCLEOTIDE SEQUENCE [LARGE SCALE GENOMIC DNA]</scope>
    <source>
        <strain evidence="3">MSL47</strain>
    </source>
</reference>
<evidence type="ECO:0000313" key="3">
    <source>
        <dbReference type="Proteomes" id="UP000219573"/>
    </source>
</evidence>
<dbReference type="EMBL" id="OBDZ01000004">
    <property type="protein sequence ID" value="SNY17114.1"/>
    <property type="molecule type" value="Genomic_DNA"/>
</dbReference>
<dbReference type="InterPro" id="IPR045236">
    <property type="entry name" value="RevRr_diiron-bd_dom"/>
</dbReference>
<dbReference type="RefSeq" id="WP_097016734.1">
    <property type="nucleotide sequence ID" value="NZ_OBDZ01000004.1"/>
</dbReference>
<dbReference type="AlphaFoldDB" id="A0A285G223"/>
<gene>
    <name evidence="2" type="ORF">SAMN06265827_10491</name>
</gene>
<dbReference type="PROSITE" id="PS50905">
    <property type="entry name" value="FERRITIN_LIKE"/>
    <property type="match status" value="1"/>
</dbReference>
<dbReference type="Gene3D" id="1.20.1260.10">
    <property type="match status" value="1"/>
</dbReference>
<feature type="domain" description="Ferritin-like diiron" evidence="1">
    <location>
        <begin position="11"/>
        <end position="140"/>
    </location>
</feature>
<dbReference type="CDD" id="cd01046">
    <property type="entry name" value="Rubrerythrin_like"/>
    <property type="match status" value="1"/>
</dbReference>
<sequence length="140" mass="15495">MDFVVENKLGVTKGTELEKVVDGQFKGETQETGLYLAMARQAQREGYPEVAEVLKRIAIEEAEHAARFAELNGKISASTKENIEKMLQGEQGANKMKNKAAVTAKEENLDAANDVFNESAKDEARHAAMLKGMLDRYFAE</sequence>
<organism evidence="2 3">
    <name type="scientific">Orenia metallireducens</name>
    <dbReference type="NCBI Taxonomy" id="1413210"/>
    <lineage>
        <taxon>Bacteria</taxon>
        <taxon>Bacillati</taxon>
        <taxon>Bacillota</taxon>
        <taxon>Clostridia</taxon>
        <taxon>Halanaerobiales</taxon>
        <taxon>Halobacteroidaceae</taxon>
        <taxon>Orenia</taxon>
    </lineage>
</organism>
<keyword evidence="3" id="KW-1185">Reference proteome</keyword>
<dbReference type="Pfam" id="PF02915">
    <property type="entry name" value="Rubrerythrin"/>
    <property type="match status" value="1"/>
</dbReference>
<dbReference type="PANTHER" id="PTHR43339:SF1">
    <property type="entry name" value="RUBRERYTHRIN"/>
    <property type="match status" value="1"/>
</dbReference>
<name>A0A285G223_9FIRM</name>
<evidence type="ECO:0000259" key="1">
    <source>
        <dbReference type="PROSITE" id="PS50905"/>
    </source>
</evidence>
<dbReference type="InterPro" id="IPR012347">
    <property type="entry name" value="Ferritin-like"/>
</dbReference>
<dbReference type="OrthoDB" id="9805587at2"/>
<dbReference type="SUPFAM" id="SSF47240">
    <property type="entry name" value="Ferritin-like"/>
    <property type="match status" value="1"/>
</dbReference>
<dbReference type="Proteomes" id="UP000219573">
    <property type="component" value="Unassembled WGS sequence"/>
</dbReference>
<proteinExistence type="predicted"/>
<dbReference type="InterPro" id="IPR009078">
    <property type="entry name" value="Ferritin-like_SF"/>
</dbReference>
<dbReference type="STRING" id="1413210.U472_01105"/>
<dbReference type="InterPro" id="IPR052773">
    <property type="entry name" value="Anaerobic_Peroxidase-Rel"/>
</dbReference>
<dbReference type="PANTHER" id="PTHR43339">
    <property type="entry name" value="RUBRERYTHRIN-RELATED"/>
    <property type="match status" value="1"/>
</dbReference>